<protein>
    <submittedName>
        <fullName evidence="1">Uncharacterized protein</fullName>
    </submittedName>
</protein>
<gene>
    <name evidence="1" type="ORF">S01H1_85992</name>
</gene>
<name>X0Z6H0_9ZZZZ</name>
<reference evidence="1" key="1">
    <citation type="journal article" date="2014" name="Front. Microbiol.">
        <title>High frequency of phylogenetically diverse reductive dehalogenase-homologous genes in deep subseafloor sedimentary metagenomes.</title>
        <authorList>
            <person name="Kawai M."/>
            <person name="Futagami T."/>
            <person name="Toyoda A."/>
            <person name="Takaki Y."/>
            <person name="Nishi S."/>
            <person name="Hori S."/>
            <person name="Arai W."/>
            <person name="Tsubouchi T."/>
            <person name="Morono Y."/>
            <person name="Uchiyama I."/>
            <person name="Ito T."/>
            <person name="Fujiyama A."/>
            <person name="Inagaki F."/>
            <person name="Takami H."/>
        </authorList>
    </citation>
    <scope>NUCLEOTIDE SEQUENCE</scope>
    <source>
        <strain evidence="1">Expedition CK06-06</strain>
    </source>
</reference>
<feature type="non-terminal residue" evidence="1">
    <location>
        <position position="52"/>
    </location>
</feature>
<sequence>MTPREVVTRAVEFRRPARLPIHGYGDASDVIGVAHRELKPPEAGDDPSVDQW</sequence>
<evidence type="ECO:0000313" key="1">
    <source>
        <dbReference type="EMBL" id="GAG44191.1"/>
    </source>
</evidence>
<dbReference type="EMBL" id="BARS01059316">
    <property type="protein sequence ID" value="GAG44191.1"/>
    <property type="molecule type" value="Genomic_DNA"/>
</dbReference>
<dbReference type="AlphaFoldDB" id="X0Z6H0"/>
<accession>X0Z6H0</accession>
<organism evidence="1">
    <name type="scientific">marine sediment metagenome</name>
    <dbReference type="NCBI Taxonomy" id="412755"/>
    <lineage>
        <taxon>unclassified sequences</taxon>
        <taxon>metagenomes</taxon>
        <taxon>ecological metagenomes</taxon>
    </lineage>
</organism>
<comment type="caution">
    <text evidence="1">The sequence shown here is derived from an EMBL/GenBank/DDBJ whole genome shotgun (WGS) entry which is preliminary data.</text>
</comment>
<proteinExistence type="predicted"/>